<reference evidence="3 4" key="1">
    <citation type="journal article" date="2020" name="bioRxiv">
        <title>Whole genome comparisons of ergot fungi reveals the divergence and evolution of species within the genus Claviceps are the result of varying mechanisms driving genome evolution and host range expansion.</title>
        <authorList>
            <person name="Wyka S.A."/>
            <person name="Mondo S.J."/>
            <person name="Liu M."/>
            <person name="Dettman J."/>
            <person name="Nalam V."/>
            <person name="Broders K.D."/>
        </authorList>
    </citation>
    <scope>NUCLEOTIDE SEQUENCE [LARGE SCALE GENOMIC DNA]</scope>
    <source>
        <strain evidence="3 4">CCC 1485</strain>
    </source>
</reference>
<evidence type="ECO:0000313" key="3">
    <source>
        <dbReference type="EMBL" id="KAG5943353.1"/>
    </source>
</evidence>
<evidence type="ECO:0000256" key="1">
    <source>
        <dbReference type="SAM" id="Coils"/>
    </source>
</evidence>
<protein>
    <submittedName>
        <fullName evidence="3">Uncharacterized protein</fullName>
    </submittedName>
</protein>
<feature type="compositionally biased region" description="Basic and acidic residues" evidence="2">
    <location>
        <begin position="448"/>
        <end position="457"/>
    </location>
</feature>
<dbReference type="EMBL" id="SRPO01000067">
    <property type="protein sequence ID" value="KAG5943353.1"/>
    <property type="molecule type" value="Genomic_DNA"/>
</dbReference>
<sequence>MASQTPSSGAPWPRKPTQEASASGAKDPVDDLLLLVENFALSPSFTELKSMRRDLRHERETSRRTEIAYDRNLIELTGCQAQLKQQKELLEKAIADNKAVQAQLQAQQQECAAQAVSIKEQLGHIDDFIVEVQTKNQRIAALEVIRQDRDAIQVELAARGVQLASTTEALQTVQEQLDQLQAFRVMMPQLDNEKVEAICHLLDSHFHHAYRFMEDHLDRDLEESLLKNHLAWEDIRSNASIQHITPLCASNSRAARRMRVAAGLAAYAKALDRFVFKPVYMTSCTDEIDHILNTLWNEDPSHEFFVRSVLLKILPQTQDEKKQARVREVVENVHRTLDLWVSPAHREHFKAGLEVLCEHMCQAWMQIQHLRDRVRPSFSFSYHGGWRPLPVSPMMATETPDTTATATASASASASSPALASASNNDNDDMNNDDNEMNNSNSNSNSNKSERNTKGLLRRQDIGKVVWPSFLYHHPEDEHDDEELLLSGYFLTDAQTAEAENEEESPRRQARRTTRNLDKAAGKRRRDSGIFLSTGGV</sequence>
<gene>
    <name evidence="3" type="ORF">E4U60_006680</name>
</gene>
<feature type="region of interest" description="Disordered" evidence="2">
    <location>
        <begin position="1"/>
        <end position="25"/>
    </location>
</feature>
<keyword evidence="4" id="KW-1185">Reference proteome</keyword>
<dbReference type="OrthoDB" id="5421041at2759"/>
<comment type="caution">
    <text evidence="3">The sequence shown here is derived from an EMBL/GenBank/DDBJ whole genome shotgun (WGS) entry which is preliminary data.</text>
</comment>
<accession>A0A9P7SJ45</accession>
<proteinExistence type="predicted"/>
<feature type="region of interest" description="Disordered" evidence="2">
    <location>
        <begin position="393"/>
        <end position="457"/>
    </location>
</feature>
<feature type="compositionally biased region" description="Low complexity" evidence="2">
    <location>
        <begin position="396"/>
        <end position="425"/>
    </location>
</feature>
<evidence type="ECO:0000313" key="4">
    <source>
        <dbReference type="Proteomes" id="UP000706124"/>
    </source>
</evidence>
<evidence type="ECO:0000256" key="2">
    <source>
        <dbReference type="SAM" id="MobiDB-lite"/>
    </source>
</evidence>
<feature type="region of interest" description="Disordered" evidence="2">
    <location>
        <begin position="495"/>
        <end position="537"/>
    </location>
</feature>
<feature type="coiled-coil region" evidence="1">
    <location>
        <begin position="76"/>
        <end position="110"/>
    </location>
</feature>
<feature type="compositionally biased region" description="Acidic residues" evidence="2">
    <location>
        <begin position="426"/>
        <end position="436"/>
    </location>
</feature>
<feature type="compositionally biased region" description="Low complexity" evidence="2">
    <location>
        <begin position="437"/>
        <end position="447"/>
    </location>
</feature>
<dbReference type="Proteomes" id="UP000706124">
    <property type="component" value="Unassembled WGS sequence"/>
</dbReference>
<keyword evidence="1" id="KW-0175">Coiled coil</keyword>
<dbReference type="AlphaFoldDB" id="A0A9P7SJ45"/>
<name>A0A9P7SJ45_9HYPO</name>
<organism evidence="3 4">
    <name type="scientific">Claviceps pazoutovae</name>
    <dbReference type="NCBI Taxonomy" id="1649127"/>
    <lineage>
        <taxon>Eukaryota</taxon>
        <taxon>Fungi</taxon>
        <taxon>Dikarya</taxon>
        <taxon>Ascomycota</taxon>
        <taxon>Pezizomycotina</taxon>
        <taxon>Sordariomycetes</taxon>
        <taxon>Hypocreomycetidae</taxon>
        <taxon>Hypocreales</taxon>
        <taxon>Clavicipitaceae</taxon>
        <taxon>Claviceps</taxon>
    </lineage>
</organism>